<dbReference type="AlphaFoldDB" id="A0A0F9ET77"/>
<dbReference type="EMBL" id="LAZR01023786">
    <property type="protein sequence ID" value="KKL77313.1"/>
    <property type="molecule type" value="Genomic_DNA"/>
</dbReference>
<comment type="caution">
    <text evidence="2">The sequence shown here is derived from an EMBL/GenBank/DDBJ whole genome shotgun (WGS) entry which is preliminary data.</text>
</comment>
<accession>A0A0F9ET77</accession>
<keyword evidence="1" id="KW-1133">Transmembrane helix</keyword>
<evidence type="ECO:0000256" key="1">
    <source>
        <dbReference type="SAM" id="Phobius"/>
    </source>
</evidence>
<organism evidence="2">
    <name type="scientific">marine sediment metagenome</name>
    <dbReference type="NCBI Taxonomy" id="412755"/>
    <lineage>
        <taxon>unclassified sequences</taxon>
        <taxon>metagenomes</taxon>
        <taxon>ecological metagenomes</taxon>
    </lineage>
</organism>
<proteinExistence type="predicted"/>
<evidence type="ECO:0008006" key="3">
    <source>
        <dbReference type="Google" id="ProtNLM"/>
    </source>
</evidence>
<feature type="transmembrane region" description="Helical" evidence="1">
    <location>
        <begin position="6"/>
        <end position="28"/>
    </location>
</feature>
<evidence type="ECO:0000313" key="2">
    <source>
        <dbReference type="EMBL" id="KKL77313.1"/>
    </source>
</evidence>
<keyword evidence="1" id="KW-0472">Membrane</keyword>
<sequence>MSIMDLSPFYVVFILIGLGLIVYGRAIIKNRKIESKRYRTSLTVTGEDNNSTSNKMNTVYCHNCGKPIISNGHYCEQCGSMRQDK</sequence>
<keyword evidence="1" id="KW-0812">Transmembrane</keyword>
<reference evidence="2" key="1">
    <citation type="journal article" date="2015" name="Nature">
        <title>Complex archaea that bridge the gap between prokaryotes and eukaryotes.</title>
        <authorList>
            <person name="Spang A."/>
            <person name="Saw J.H."/>
            <person name="Jorgensen S.L."/>
            <person name="Zaremba-Niedzwiedzka K."/>
            <person name="Martijn J."/>
            <person name="Lind A.E."/>
            <person name="van Eijk R."/>
            <person name="Schleper C."/>
            <person name="Guy L."/>
            <person name="Ettema T.J."/>
        </authorList>
    </citation>
    <scope>NUCLEOTIDE SEQUENCE</scope>
</reference>
<gene>
    <name evidence="2" type="ORF">LCGC14_2036170</name>
</gene>
<protein>
    <recommendedName>
        <fullName evidence="3">Zinc-ribbon domain-containing protein</fullName>
    </recommendedName>
</protein>
<name>A0A0F9ET77_9ZZZZ</name>